<organism evidence="2 3">
    <name type="scientific">Trichinella murrelli</name>
    <dbReference type="NCBI Taxonomy" id="144512"/>
    <lineage>
        <taxon>Eukaryota</taxon>
        <taxon>Metazoa</taxon>
        <taxon>Ecdysozoa</taxon>
        <taxon>Nematoda</taxon>
        <taxon>Enoplea</taxon>
        <taxon>Dorylaimia</taxon>
        <taxon>Trichinellida</taxon>
        <taxon>Trichinellidae</taxon>
        <taxon>Trichinella</taxon>
    </lineage>
</organism>
<name>A0A0V0U154_9BILA</name>
<protein>
    <submittedName>
        <fullName evidence="2">Uncharacterized protein</fullName>
    </submittedName>
</protein>
<keyword evidence="1" id="KW-0472">Membrane</keyword>
<evidence type="ECO:0000313" key="3">
    <source>
        <dbReference type="Proteomes" id="UP000055048"/>
    </source>
</evidence>
<accession>A0A0V0U154</accession>
<evidence type="ECO:0000313" key="2">
    <source>
        <dbReference type="EMBL" id="KRX44993.1"/>
    </source>
</evidence>
<dbReference type="EMBL" id="JYDJ01000084">
    <property type="protein sequence ID" value="KRX44993.1"/>
    <property type="molecule type" value="Genomic_DNA"/>
</dbReference>
<feature type="non-terminal residue" evidence="2">
    <location>
        <position position="1"/>
    </location>
</feature>
<sequence length="119" mass="14469">LKKIYLRLLAVLNWSCGCLIWMKLLCRILILKVTRRWVHYVQRTSIRKLRHQSRMGISAWFLIINWKLRAVRSFNTAVRFLRIRSFSKNWMRKILKTFKCDTEALPICDMMKYLIVKHA</sequence>
<reference evidence="2 3" key="1">
    <citation type="submission" date="2015-01" db="EMBL/GenBank/DDBJ databases">
        <title>Evolution of Trichinella species and genotypes.</title>
        <authorList>
            <person name="Korhonen P.K."/>
            <person name="Edoardo P."/>
            <person name="Giuseppe L.R."/>
            <person name="Gasser R.B."/>
        </authorList>
    </citation>
    <scope>NUCLEOTIDE SEQUENCE [LARGE SCALE GENOMIC DNA]</scope>
    <source>
        <strain evidence="2">ISS417</strain>
    </source>
</reference>
<gene>
    <name evidence="2" type="ORF">T05_12628</name>
</gene>
<keyword evidence="1" id="KW-0812">Transmembrane</keyword>
<feature type="transmembrane region" description="Helical" evidence="1">
    <location>
        <begin position="6"/>
        <end position="26"/>
    </location>
</feature>
<proteinExistence type="predicted"/>
<keyword evidence="3" id="KW-1185">Reference proteome</keyword>
<dbReference type="Proteomes" id="UP000055048">
    <property type="component" value="Unassembled WGS sequence"/>
</dbReference>
<keyword evidence="1" id="KW-1133">Transmembrane helix</keyword>
<comment type="caution">
    <text evidence="2">The sequence shown here is derived from an EMBL/GenBank/DDBJ whole genome shotgun (WGS) entry which is preliminary data.</text>
</comment>
<evidence type="ECO:0000256" key="1">
    <source>
        <dbReference type="SAM" id="Phobius"/>
    </source>
</evidence>
<dbReference type="AlphaFoldDB" id="A0A0V0U154"/>
<dbReference type="OrthoDB" id="10520910at2759"/>